<evidence type="ECO:0000313" key="1">
    <source>
        <dbReference type="EMBL" id="KAK9879118.1"/>
    </source>
</evidence>
<dbReference type="AlphaFoldDB" id="A0AAW1UDA9"/>
<protein>
    <submittedName>
        <fullName evidence="1">Uncharacterized protein</fullName>
    </submittedName>
</protein>
<proteinExistence type="predicted"/>
<name>A0AAW1UDA9_9CUCU</name>
<comment type="caution">
    <text evidence="1">The sequence shown here is derived from an EMBL/GenBank/DDBJ whole genome shotgun (WGS) entry which is preliminary data.</text>
</comment>
<keyword evidence="2" id="KW-1185">Reference proteome</keyword>
<gene>
    <name evidence="1" type="ORF">WA026_003961</name>
</gene>
<dbReference type="EMBL" id="JARQZJ010000061">
    <property type="protein sequence ID" value="KAK9879118.1"/>
    <property type="molecule type" value="Genomic_DNA"/>
</dbReference>
<evidence type="ECO:0000313" key="2">
    <source>
        <dbReference type="Proteomes" id="UP001431783"/>
    </source>
</evidence>
<sequence>MLACCMLIPIRADAGVGVMEETSKLLYESSAAMASGGEREVSPFPSRLAWIRSGSLNLRPVILQEKSTDISLSVVNNVLMTPIIGFSTATIQRWAYQLHNADTKKQLATTTCLFFDTSSIWCKQVYVSS</sequence>
<organism evidence="1 2">
    <name type="scientific">Henosepilachna vigintioctopunctata</name>
    <dbReference type="NCBI Taxonomy" id="420089"/>
    <lineage>
        <taxon>Eukaryota</taxon>
        <taxon>Metazoa</taxon>
        <taxon>Ecdysozoa</taxon>
        <taxon>Arthropoda</taxon>
        <taxon>Hexapoda</taxon>
        <taxon>Insecta</taxon>
        <taxon>Pterygota</taxon>
        <taxon>Neoptera</taxon>
        <taxon>Endopterygota</taxon>
        <taxon>Coleoptera</taxon>
        <taxon>Polyphaga</taxon>
        <taxon>Cucujiformia</taxon>
        <taxon>Coccinelloidea</taxon>
        <taxon>Coccinellidae</taxon>
        <taxon>Epilachninae</taxon>
        <taxon>Epilachnini</taxon>
        <taxon>Henosepilachna</taxon>
    </lineage>
</organism>
<reference evidence="1 2" key="1">
    <citation type="submission" date="2023-03" db="EMBL/GenBank/DDBJ databases">
        <title>Genome insight into feeding habits of ladybird beetles.</title>
        <authorList>
            <person name="Li H.-S."/>
            <person name="Huang Y.-H."/>
            <person name="Pang H."/>
        </authorList>
    </citation>
    <scope>NUCLEOTIDE SEQUENCE [LARGE SCALE GENOMIC DNA]</scope>
    <source>
        <strain evidence="1">SYSU_2023b</strain>
        <tissue evidence="1">Whole body</tissue>
    </source>
</reference>
<accession>A0AAW1UDA9</accession>
<dbReference type="Proteomes" id="UP001431783">
    <property type="component" value="Unassembled WGS sequence"/>
</dbReference>